<comment type="caution">
    <text evidence="2">The sequence shown here is derived from an EMBL/GenBank/DDBJ whole genome shotgun (WGS) entry which is preliminary data.</text>
</comment>
<dbReference type="EMBL" id="BPWL01000011">
    <property type="protein sequence ID" value="GJJ15946.1"/>
    <property type="molecule type" value="Genomic_DNA"/>
</dbReference>
<feature type="compositionally biased region" description="Acidic residues" evidence="1">
    <location>
        <begin position="532"/>
        <end position="547"/>
    </location>
</feature>
<name>A0AAV5AMS2_9AGAM</name>
<reference evidence="2" key="1">
    <citation type="submission" date="2021-10" db="EMBL/GenBank/DDBJ databases">
        <title>De novo Genome Assembly of Clathrus columnatus (Basidiomycota, Fungi) Using Illumina and Nanopore Sequence Data.</title>
        <authorList>
            <person name="Ogiso-Tanaka E."/>
            <person name="Itagaki H."/>
            <person name="Hosoya T."/>
            <person name="Hosaka K."/>
        </authorList>
    </citation>
    <scope>NUCLEOTIDE SEQUENCE</scope>
    <source>
        <strain evidence="2">MO-923</strain>
    </source>
</reference>
<evidence type="ECO:0008006" key="4">
    <source>
        <dbReference type="Google" id="ProtNLM"/>
    </source>
</evidence>
<evidence type="ECO:0000256" key="1">
    <source>
        <dbReference type="SAM" id="MobiDB-lite"/>
    </source>
</evidence>
<feature type="compositionally biased region" description="Polar residues" evidence="1">
    <location>
        <begin position="284"/>
        <end position="323"/>
    </location>
</feature>
<accession>A0AAV5AMS2</accession>
<feature type="compositionally biased region" description="Polar residues" evidence="1">
    <location>
        <begin position="254"/>
        <end position="268"/>
    </location>
</feature>
<feature type="compositionally biased region" description="Polar residues" evidence="1">
    <location>
        <begin position="366"/>
        <end position="375"/>
    </location>
</feature>
<dbReference type="Proteomes" id="UP001050691">
    <property type="component" value="Unassembled WGS sequence"/>
</dbReference>
<feature type="region of interest" description="Disordered" evidence="1">
    <location>
        <begin position="129"/>
        <end position="192"/>
    </location>
</feature>
<dbReference type="AlphaFoldDB" id="A0AAV5AMS2"/>
<sequence>MTSTNLPSRLLGPVRPSSSLRPNSNQEPTEQNNANNAFKYVRNSIALSGVGPDENALSQRPLDTSSLSSSASPWPHASNSGVGHVPGSRLDVFSARYLQRDVSNSSAAAQHSRLQNFNVDMANRVGEPTSQKLWPGPSTLNGTSNSHNFTNPQAPGYNPTFSSQYPGGTNNSQRRVDSGSHRNIEDQRNGYSGSTMLNMNHQAQIASQPMHPFHTQRNSSMMATARVSDVAAQPSFQPQTGMNNPRGTDRGPSVPSSFNGTNQTTQAPHPTRWLNPQEVPVGLRQSSTGRPNPSRVETFQNVANDNNGHITANLGNNARTAFGSQPRVEGPREIPHSNPAMFPGPPGMTGSNGMPMPQPIPAPPRFSSNPLAVTSRSDKHETSCRVVRPRKRRGRPLKSVRPSSPHLPTPTLTSPLPDDLQKTSPFLLCKDGTFSCQYRGAAAGPFGCGVMGIIGEENKDCHMSVHAFGEEQMLQERLLNPNRIWALLWTRKIRQTCPEPGCGFSEVAWRMERVLERHHKEQHTDGANATDSDSEESEDEDEDEEWE</sequence>
<feature type="compositionally biased region" description="Basic and acidic residues" evidence="1">
    <location>
        <begin position="174"/>
        <end position="188"/>
    </location>
</feature>
<keyword evidence="3" id="KW-1185">Reference proteome</keyword>
<protein>
    <recommendedName>
        <fullName evidence="4">C2H2-type domain-containing protein</fullName>
    </recommendedName>
</protein>
<feature type="compositionally biased region" description="Polar residues" evidence="1">
    <location>
        <begin position="235"/>
        <end position="246"/>
    </location>
</feature>
<organism evidence="2 3">
    <name type="scientific">Clathrus columnatus</name>
    <dbReference type="NCBI Taxonomy" id="1419009"/>
    <lineage>
        <taxon>Eukaryota</taxon>
        <taxon>Fungi</taxon>
        <taxon>Dikarya</taxon>
        <taxon>Basidiomycota</taxon>
        <taxon>Agaricomycotina</taxon>
        <taxon>Agaricomycetes</taxon>
        <taxon>Phallomycetidae</taxon>
        <taxon>Phallales</taxon>
        <taxon>Clathraceae</taxon>
        <taxon>Clathrus</taxon>
    </lineage>
</organism>
<proteinExistence type="predicted"/>
<gene>
    <name evidence="2" type="ORF">Clacol_010225</name>
</gene>
<evidence type="ECO:0000313" key="3">
    <source>
        <dbReference type="Proteomes" id="UP001050691"/>
    </source>
</evidence>
<feature type="region of interest" description="Disordered" evidence="1">
    <location>
        <begin position="1"/>
        <end position="37"/>
    </location>
</feature>
<feature type="region of interest" description="Disordered" evidence="1">
    <location>
        <begin position="518"/>
        <end position="547"/>
    </location>
</feature>
<feature type="compositionally biased region" description="Low complexity" evidence="1">
    <location>
        <begin position="65"/>
        <end position="80"/>
    </location>
</feature>
<feature type="compositionally biased region" description="Basic residues" evidence="1">
    <location>
        <begin position="387"/>
        <end position="398"/>
    </location>
</feature>
<feature type="compositionally biased region" description="Polar residues" evidence="1">
    <location>
        <begin position="16"/>
        <end position="36"/>
    </location>
</feature>
<feature type="region of interest" description="Disordered" evidence="1">
    <location>
        <begin position="51"/>
        <end position="86"/>
    </location>
</feature>
<feature type="region of interest" description="Disordered" evidence="1">
    <location>
        <begin position="235"/>
        <end position="419"/>
    </location>
</feature>
<feature type="compositionally biased region" description="Polar residues" evidence="1">
    <location>
        <begin position="129"/>
        <end position="173"/>
    </location>
</feature>
<feature type="compositionally biased region" description="Low complexity" evidence="1">
    <location>
        <begin position="402"/>
        <end position="417"/>
    </location>
</feature>
<evidence type="ECO:0000313" key="2">
    <source>
        <dbReference type="EMBL" id="GJJ15946.1"/>
    </source>
</evidence>